<proteinExistence type="predicted"/>
<keyword evidence="1" id="KW-1133">Transmembrane helix</keyword>
<evidence type="ECO:0000313" key="2">
    <source>
        <dbReference type="EMBL" id="UWZ50766.1"/>
    </source>
</evidence>
<evidence type="ECO:0000256" key="1">
    <source>
        <dbReference type="SAM" id="Phobius"/>
    </source>
</evidence>
<feature type="transmembrane region" description="Helical" evidence="1">
    <location>
        <begin position="220"/>
        <end position="242"/>
    </location>
</feature>
<reference evidence="2" key="1">
    <citation type="submission" date="2021-04" db="EMBL/GenBank/DDBJ databases">
        <title>Dactylosporangium aurantiacum NRRL B-8018 full assembly.</title>
        <authorList>
            <person name="Hartkoorn R.C."/>
            <person name="Beaudoing E."/>
            <person name="Hot D."/>
        </authorList>
    </citation>
    <scope>NUCLEOTIDE SEQUENCE</scope>
    <source>
        <strain evidence="2">NRRL B-8018</strain>
    </source>
</reference>
<feature type="transmembrane region" description="Helical" evidence="1">
    <location>
        <begin position="379"/>
        <end position="402"/>
    </location>
</feature>
<dbReference type="OrthoDB" id="4515621at2"/>
<gene>
    <name evidence="2" type="ORF">Daura_28560</name>
</gene>
<dbReference type="KEGG" id="daur:Daura_28560"/>
<dbReference type="EMBL" id="CP073767">
    <property type="protein sequence ID" value="UWZ50766.1"/>
    <property type="molecule type" value="Genomic_DNA"/>
</dbReference>
<organism evidence="2 3">
    <name type="scientific">Dactylosporangium aurantiacum</name>
    <dbReference type="NCBI Taxonomy" id="35754"/>
    <lineage>
        <taxon>Bacteria</taxon>
        <taxon>Bacillati</taxon>
        <taxon>Actinomycetota</taxon>
        <taxon>Actinomycetes</taxon>
        <taxon>Micromonosporales</taxon>
        <taxon>Micromonosporaceae</taxon>
        <taxon>Dactylosporangium</taxon>
    </lineage>
</organism>
<dbReference type="AlphaFoldDB" id="A0A9Q9I9B3"/>
<protein>
    <submittedName>
        <fullName evidence="2">Uncharacterized protein</fullName>
    </submittedName>
</protein>
<dbReference type="RefSeq" id="WP_052386398.1">
    <property type="nucleotide sequence ID" value="NZ_CP073767.1"/>
</dbReference>
<feature type="transmembrane region" description="Helical" evidence="1">
    <location>
        <begin position="160"/>
        <end position="184"/>
    </location>
</feature>
<dbReference type="Proteomes" id="UP001058003">
    <property type="component" value="Chromosome"/>
</dbReference>
<keyword evidence="3" id="KW-1185">Reference proteome</keyword>
<feature type="transmembrane region" description="Helical" evidence="1">
    <location>
        <begin position="248"/>
        <end position="272"/>
    </location>
</feature>
<accession>A0A9Q9I9B3</accession>
<keyword evidence="1" id="KW-0472">Membrane</keyword>
<feature type="transmembrane region" description="Helical" evidence="1">
    <location>
        <begin position="119"/>
        <end position="140"/>
    </location>
</feature>
<sequence>MPTMYAPDTVLHVPPFQHRLEGDTVSIGDTNRNVFLSLPSSGLGILQDLAAGHTIGETSRRYEERTGRQVDIDGFVGALEAEGFVRPAGSAPAEPAAAAEPDRFVGHLSWISTETARRIVGPPVVILALALLAGMVALVATDPGVVPGFQALIYPHHLAMLTWITFAIGFTATMLHEFAHVIAARAAGVPSRIRLSNRMFIPVIETDMTGIWLAPKRARYLAFLAGALLDSASLALFIAVLWAERRGWVSFSPTTLLLLNGVAVTYIGRIYWQGFLFVRTDLYYTVATAFGCKDLMTDTQHFIENALRRVTGRKALWDQSALPRRERRVVWGFSVFWLIGRAMALLLLVSVTIPVLWHYLSTIYDFLTNPSTIWTSFDFVTSVLLSTAVTGTGLVLWGRALARGIATRLAARRGTHPQPSPA</sequence>
<feature type="transmembrane region" description="Helical" evidence="1">
    <location>
        <begin position="329"/>
        <end position="359"/>
    </location>
</feature>
<keyword evidence="1" id="KW-0812">Transmembrane</keyword>
<name>A0A9Q9I9B3_9ACTN</name>
<evidence type="ECO:0000313" key="3">
    <source>
        <dbReference type="Proteomes" id="UP001058003"/>
    </source>
</evidence>